<evidence type="ECO:0000313" key="2">
    <source>
        <dbReference type="Proteomes" id="UP000464186"/>
    </source>
</evidence>
<organism evidence="1 2">
    <name type="scientific">Pseudarthrobacter psychrotolerans</name>
    <dbReference type="NCBI Taxonomy" id="2697569"/>
    <lineage>
        <taxon>Bacteria</taxon>
        <taxon>Bacillati</taxon>
        <taxon>Actinomycetota</taxon>
        <taxon>Actinomycetes</taxon>
        <taxon>Micrococcales</taxon>
        <taxon>Micrococcaceae</taxon>
        <taxon>Pseudarthrobacter</taxon>
    </lineage>
</organism>
<gene>
    <name evidence="1" type="ORF">GU243_16040</name>
</gene>
<reference evidence="1 2" key="1">
    <citation type="submission" date="2020-01" db="EMBL/GenBank/DDBJ databases">
        <title>Pseudarthrobacter psychrotolerans sp. nov., isolated from antarctic soil.</title>
        <authorList>
            <person name="Shin Y."/>
            <person name="Park W."/>
        </authorList>
    </citation>
    <scope>NUCLEOTIDE SEQUENCE [LARGE SCALE GENOMIC DNA]</scope>
    <source>
        <strain evidence="1 2">YJ56</strain>
    </source>
</reference>
<protein>
    <submittedName>
        <fullName evidence="1">Uncharacterized protein</fullName>
    </submittedName>
</protein>
<dbReference type="Proteomes" id="UP000464186">
    <property type="component" value="Chromosome"/>
</dbReference>
<name>A0A6P1NRE9_9MICC</name>
<proteinExistence type="predicted"/>
<keyword evidence="2" id="KW-1185">Reference proteome</keyword>
<dbReference type="KEGG" id="psey:GU243_16040"/>
<accession>A0A6P1NRE9</accession>
<evidence type="ECO:0000313" key="1">
    <source>
        <dbReference type="EMBL" id="QHK20970.1"/>
    </source>
</evidence>
<sequence>MIKRIKKALFFLRRPVRNDRPVRDDRREFNGQLLDRRREDVFVLLHQQMGGMN</sequence>
<dbReference type="EMBL" id="CP047898">
    <property type="protein sequence ID" value="QHK20970.1"/>
    <property type="molecule type" value="Genomic_DNA"/>
</dbReference>
<dbReference type="AlphaFoldDB" id="A0A6P1NRE9"/>